<dbReference type="PROSITE" id="PS50002">
    <property type="entry name" value="SH3"/>
    <property type="match status" value="1"/>
</dbReference>
<dbReference type="InterPro" id="IPR000198">
    <property type="entry name" value="RhoGAP_dom"/>
</dbReference>
<dbReference type="Pfam" id="PF00620">
    <property type="entry name" value="RhoGAP"/>
    <property type="match status" value="1"/>
</dbReference>
<dbReference type="PROSITE" id="PS50238">
    <property type="entry name" value="RHOGAP"/>
    <property type="match status" value="1"/>
</dbReference>
<dbReference type="Gene3D" id="2.30.30.40">
    <property type="entry name" value="SH3 Domains"/>
    <property type="match status" value="1"/>
</dbReference>
<gene>
    <name evidence="10" type="primary">LOC101847274</name>
</gene>
<feature type="domain" description="Rho-GAP" evidence="8">
    <location>
        <begin position="618"/>
        <end position="806"/>
    </location>
</feature>
<keyword evidence="2" id="KW-0343">GTPase activation</keyword>
<evidence type="ECO:0000259" key="5">
    <source>
        <dbReference type="PROSITE" id="PS50002"/>
    </source>
</evidence>
<dbReference type="InterPro" id="IPR036028">
    <property type="entry name" value="SH3-like_dom_sf"/>
</dbReference>
<dbReference type="SUPFAM" id="SSF48350">
    <property type="entry name" value="GTPase activation domain, GAP"/>
    <property type="match status" value="1"/>
</dbReference>
<dbReference type="InterPro" id="IPR008936">
    <property type="entry name" value="Rho_GTPase_activation_prot"/>
</dbReference>
<accession>A0ABM1A4H7</accession>
<feature type="region of interest" description="Disordered" evidence="4">
    <location>
        <begin position="150"/>
        <end position="171"/>
    </location>
</feature>
<feature type="compositionally biased region" description="Pro residues" evidence="4">
    <location>
        <begin position="237"/>
        <end position="246"/>
    </location>
</feature>
<evidence type="ECO:0000259" key="8">
    <source>
        <dbReference type="PROSITE" id="PS50238"/>
    </source>
</evidence>
<sequence length="808" mass="91273">MSEEVEDVVRVLYDYGYTDDSGQVTIKAGDLYRLVERTNNEWWQVYDPSDANGDCFFVPAQYVEVVSERSPLKTLSDLDKLLTFGESARDSPLTDYDDDREQTYANQVNRDNESDYVNSSSSHGEGETDGEYVNLEQYRNVARINPITVSACSDDVPGTSKNSSLPSPTAQELIQGTIPPPLPEEGTFVRVLVEGLPWDIYKEHSLQRLYYVNRETGERMWKPPRKDKPSSGEQPKPVVPITPPSLPTVSEKKGTEWSIPSEYEQVHDNGNLYFIHKSTQEKWKSLVDQVGRQYFHKMGSSDTRWNLPASAESSENPSDSAAPDLTTIQIRPRLRQKDSNWESQGHRLSTFGAQSMRAVKAMSTYGQLESSSSKASTLPANFSAPRPAPIANDRLPVARPVNLAPPSPSTLPQVPEGQQRSTLQLLTNEIFSGYLNKTKIAELGKKKSKKNWSQTFVVLQGSNLVFYKDQKSAPQKPGSPHGKPEGVISLQGAHVDFNPSKDITSKKNTILLYVSSGSSFLFQSDNEKTIREWFTRMKIVANDVSPAAETSPKEFDLKEDRKGMTRSVSADESPSLHSVDKNKNIVSIRAKLLNFISRRPAQEDLVKRGIIKDAVFGSLLHELCDREKVPVPKFVHQCVAAVESRGLTHDGLYRVSGNLAEIQRLRCAVDKDDSYNLYDRQWDVHVLTGALKLFFRELKEPVFPFHMYNRFFDAVRKEPRKEKMHAFKSAVSDLPRCNYFTLKELFQHLCKVIEVSHENRMQTQNVAIVFGPTLLWYNEDAASLAVQTVVQSKIVEFMLTEYSELFKS</sequence>
<dbReference type="SUPFAM" id="SSF50044">
    <property type="entry name" value="SH3-domain"/>
    <property type="match status" value="1"/>
</dbReference>
<evidence type="ECO:0000313" key="10">
    <source>
        <dbReference type="RefSeq" id="XP_012940681.1"/>
    </source>
</evidence>
<feature type="compositionally biased region" description="Basic and acidic residues" evidence="4">
    <location>
        <begin position="551"/>
        <end position="563"/>
    </location>
</feature>
<feature type="domain" description="PH" evidence="6">
    <location>
        <begin position="428"/>
        <end position="542"/>
    </location>
</feature>
<dbReference type="PANTHER" id="PTHR23176:SF129">
    <property type="entry name" value="RHO GTPASE ACTIVATING PROTEIN AT 16F, ISOFORM E-RELATED"/>
    <property type="match status" value="1"/>
</dbReference>
<evidence type="ECO:0000256" key="3">
    <source>
        <dbReference type="PROSITE-ProRule" id="PRU00192"/>
    </source>
</evidence>
<evidence type="ECO:0000259" key="7">
    <source>
        <dbReference type="PROSITE" id="PS50020"/>
    </source>
</evidence>
<dbReference type="InterPro" id="IPR050729">
    <property type="entry name" value="Rho-GAP"/>
</dbReference>
<dbReference type="GeneID" id="101847274"/>
<feature type="domain" description="WW" evidence="7">
    <location>
        <begin position="277"/>
        <end position="310"/>
    </location>
</feature>
<protein>
    <submittedName>
        <fullName evidence="10">Rho GTPase-activating protein 15 isoform X1</fullName>
    </submittedName>
</protein>
<evidence type="ECO:0000256" key="1">
    <source>
        <dbReference type="ARBA" id="ARBA00022443"/>
    </source>
</evidence>
<dbReference type="InterPro" id="IPR001452">
    <property type="entry name" value="SH3_domain"/>
</dbReference>
<feature type="region of interest" description="Disordered" evidence="4">
    <location>
        <begin position="220"/>
        <end position="254"/>
    </location>
</feature>
<feature type="domain" description="WW" evidence="7">
    <location>
        <begin position="197"/>
        <end position="226"/>
    </location>
</feature>
<dbReference type="Pfam" id="PF00018">
    <property type="entry name" value="SH3_1"/>
    <property type="match status" value="1"/>
</dbReference>
<organism evidence="9 10">
    <name type="scientific">Aplysia californica</name>
    <name type="common">California sea hare</name>
    <dbReference type="NCBI Taxonomy" id="6500"/>
    <lineage>
        <taxon>Eukaryota</taxon>
        <taxon>Metazoa</taxon>
        <taxon>Spiralia</taxon>
        <taxon>Lophotrochozoa</taxon>
        <taxon>Mollusca</taxon>
        <taxon>Gastropoda</taxon>
        <taxon>Heterobranchia</taxon>
        <taxon>Euthyneura</taxon>
        <taxon>Tectipleura</taxon>
        <taxon>Aplysiida</taxon>
        <taxon>Aplysioidea</taxon>
        <taxon>Aplysiidae</taxon>
        <taxon>Aplysia</taxon>
    </lineage>
</organism>
<feature type="compositionally biased region" description="Polar residues" evidence="4">
    <location>
        <begin position="159"/>
        <end position="171"/>
    </location>
</feature>
<evidence type="ECO:0000256" key="4">
    <source>
        <dbReference type="SAM" id="MobiDB-lite"/>
    </source>
</evidence>
<evidence type="ECO:0000256" key="2">
    <source>
        <dbReference type="ARBA" id="ARBA00022468"/>
    </source>
</evidence>
<proteinExistence type="predicted"/>
<dbReference type="InterPro" id="IPR001849">
    <property type="entry name" value="PH_domain"/>
</dbReference>
<dbReference type="RefSeq" id="XP_012940681.1">
    <property type="nucleotide sequence ID" value="XM_013085227.2"/>
</dbReference>
<dbReference type="PANTHER" id="PTHR23176">
    <property type="entry name" value="RHO/RAC/CDC GTPASE-ACTIVATING PROTEIN"/>
    <property type="match status" value="1"/>
</dbReference>
<dbReference type="SMART" id="SM00324">
    <property type="entry name" value="RhoGAP"/>
    <property type="match status" value="1"/>
</dbReference>
<dbReference type="SMART" id="SM00326">
    <property type="entry name" value="SH3"/>
    <property type="match status" value="1"/>
</dbReference>
<reference evidence="10" key="1">
    <citation type="submission" date="2025-08" db="UniProtKB">
        <authorList>
            <consortium name="RefSeq"/>
        </authorList>
    </citation>
    <scope>IDENTIFICATION</scope>
</reference>
<evidence type="ECO:0000259" key="6">
    <source>
        <dbReference type="PROSITE" id="PS50003"/>
    </source>
</evidence>
<feature type="compositionally biased region" description="Polar residues" evidence="4">
    <location>
        <begin position="111"/>
        <end position="123"/>
    </location>
</feature>
<dbReference type="PROSITE" id="PS50020">
    <property type="entry name" value="WW_DOMAIN_2"/>
    <property type="match status" value="2"/>
</dbReference>
<name>A0ABM1A4H7_APLCA</name>
<keyword evidence="1 3" id="KW-0728">SH3 domain</keyword>
<dbReference type="Proteomes" id="UP000694888">
    <property type="component" value="Unplaced"/>
</dbReference>
<dbReference type="CDD" id="cd13233">
    <property type="entry name" value="PH_ARHGAP9-like"/>
    <property type="match status" value="1"/>
</dbReference>
<dbReference type="PROSITE" id="PS01159">
    <property type="entry name" value="WW_DOMAIN_1"/>
    <property type="match status" value="1"/>
</dbReference>
<dbReference type="SUPFAM" id="SSF50729">
    <property type="entry name" value="PH domain-like"/>
    <property type="match status" value="1"/>
</dbReference>
<feature type="region of interest" description="Disordered" evidence="4">
    <location>
        <begin position="301"/>
        <end position="327"/>
    </location>
</feature>
<dbReference type="Gene3D" id="2.30.29.30">
    <property type="entry name" value="Pleckstrin-homology domain (PH domain)/Phosphotyrosine-binding domain (PTB)"/>
    <property type="match status" value="1"/>
</dbReference>
<dbReference type="InterPro" id="IPR011993">
    <property type="entry name" value="PH-like_dom_sf"/>
</dbReference>
<dbReference type="PROSITE" id="PS50003">
    <property type="entry name" value="PH_DOMAIN"/>
    <property type="match status" value="1"/>
</dbReference>
<feature type="region of interest" description="Disordered" evidence="4">
    <location>
        <begin position="111"/>
        <end position="132"/>
    </location>
</feature>
<feature type="compositionally biased region" description="Basic and acidic residues" evidence="4">
    <location>
        <begin position="220"/>
        <end position="230"/>
    </location>
</feature>
<dbReference type="Pfam" id="PF00169">
    <property type="entry name" value="PH"/>
    <property type="match status" value="1"/>
</dbReference>
<dbReference type="Gene3D" id="1.10.555.10">
    <property type="entry name" value="Rho GTPase activation protein"/>
    <property type="match status" value="1"/>
</dbReference>
<keyword evidence="9" id="KW-1185">Reference proteome</keyword>
<dbReference type="SMART" id="SM00233">
    <property type="entry name" value="PH"/>
    <property type="match status" value="1"/>
</dbReference>
<feature type="region of interest" description="Disordered" evidence="4">
    <location>
        <begin position="550"/>
        <end position="576"/>
    </location>
</feature>
<dbReference type="InterPro" id="IPR001202">
    <property type="entry name" value="WW_dom"/>
</dbReference>
<feature type="compositionally biased region" description="Polar residues" evidence="4">
    <location>
        <begin position="566"/>
        <end position="576"/>
    </location>
</feature>
<feature type="domain" description="SH3" evidence="5">
    <location>
        <begin position="4"/>
        <end position="68"/>
    </location>
</feature>
<evidence type="ECO:0000313" key="9">
    <source>
        <dbReference type="Proteomes" id="UP000694888"/>
    </source>
</evidence>